<dbReference type="Proteomes" id="UP000030652">
    <property type="component" value="Unassembled WGS sequence"/>
</dbReference>
<name>A0A0B0EHM9_9BACT</name>
<evidence type="ECO:0000259" key="2">
    <source>
        <dbReference type="PROSITE" id="PS50885"/>
    </source>
</evidence>
<comment type="caution">
    <text evidence="3">The sequence shown here is derived from an EMBL/GenBank/DDBJ whole genome shotgun (WGS) entry which is preliminary data.</text>
</comment>
<evidence type="ECO:0000313" key="4">
    <source>
        <dbReference type="Proteomes" id="UP000030652"/>
    </source>
</evidence>
<dbReference type="PROSITE" id="PS50885">
    <property type="entry name" value="HAMP"/>
    <property type="match status" value="1"/>
</dbReference>
<accession>A0A0B0EHM9</accession>
<feature type="transmembrane region" description="Helical" evidence="1">
    <location>
        <begin position="21"/>
        <end position="47"/>
    </location>
</feature>
<keyword evidence="1" id="KW-0812">Transmembrane</keyword>
<dbReference type="EMBL" id="JRYO01000118">
    <property type="protein sequence ID" value="KHE92572.1"/>
    <property type="molecule type" value="Genomic_DNA"/>
</dbReference>
<dbReference type="GO" id="GO:0016020">
    <property type="term" value="C:membrane"/>
    <property type="evidence" value="ECO:0007669"/>
    <property type="project" value="InterPro"/>
</dbReference>
<feature type="domain" description="HAMP" evidence="2">
    <location>
        <begin position="105"/>
        <end position="158"/>
    </location>
</feature>
<dbReference type="eggNOG" id="COG2972">
    <property type="taxonomic scope" value="Bacteria"/>
</dbReference>
<proteinExistence type="predicted"/>
<dbReference type="SMART" id="SM00304">
    <property type="entry name" value="HAMP"/>
    <property type="match status" value="1"/>
</dbReference>
<dbReference type="Gene3D" id="6.10.340.10">
    <property type="match status" value="1"/>
</dbReference>
<dbReference type="InterPro" id="IPR003660">
    <property type="entry name" value="HAMP_dom"/>
</dbReference>
<gene>
    <name evidence="3" type="ORF">SCABRO_01663</name>
</gene>
<sequence>MGKRKYKRRQYIIDRRFQYSLISKFAILAASIVTGSLFFLVLIYYIYGDIQVSVEQPIPFDLSDSFVDNEEMVTYSLMNLLWPVLSICLVGTIVFTFFFSLIVSHRMAGPVYRMRNLLEEMAKGDLSRPVSCLRKKDEFKHLYADINNVKEHWRLQIQELQLACRQFGEDGYHEQHLNRIKKIASSFKTEIE</sequence>
<reference evidence="3 4" key="1">
    <citation type="submission" date="2014-10" db="EMBL/GenBank/DDBJ databases">
        <title>Draft genome of anammox bacterium scalindua brodae, obtained using differential coverage binning of sequence data from two enrichment reactors.</title>
        <authorList>
            <person name="Speth D.R."/>
            <person name="Russ L."/>
            <person name="Kartal B."/>
            <person name="Op den Camp H.J."/>
            <person name="Dutilh B.E."/>
            <person name="Jetten M.S."/>
        </authorList>
    </citation>
    <scope>NUCLEOTIDE SEQUENCE [LARGE SCALE GENOMIC DNA]</scope>
    <source>
        <strain evidence="3">RU1</strain>
    </source>
</reference>
<protein>
    <submittedName>
        <fullName evidence="3">HAMP domain protein</fullName>
    </submittedName>
</protein>
<evidence type="ECO:0000256" key="1">
    <source>
        <dbReference type="SAM" id="Phobius"/>
    </source>
</evidence>
<keyword evidence="1" id="KW-0472">Membrane</keyword>
<dbReference type="GO" id="GO:0007165">
    <property type="term" value="P:signal transduction"/>
    <property type="evidence" value="ECO:0007669"/>
    <property type="project" value="InterPro"/>
</dbReference>
<keyword evidence="1" id="KW-1133">Transmembrane helix</keyword>
<dbReference type="SUPFAM" id="SSF158472">
    <property type="entry name" value="HAMP domain-like"/>
    <property type="match status" value="1"/>
</dbReference>
<feature type="transmembrane region" description="Helical" evidence="1">
    <location>
        <begin position="80"/>
        <end position="103"/>
    </location>
</feature>
<organism evidence="3 4">
    <name type="scientific">Candidatus Scalindua brodae</name>
    <dbReference type="NCBI Taxonomy" id="237368"/>
    <lineage>
        <taxon>Bacteria</taxon>
        <taxon>Pseudomonadati</taxon>
        <taxon>Planctomycetota</taxon>
        <taxon>Candidatus Brocadiia</taxon>
        <taxon>Candidatus Brocadiales</taxon>
        <taxon>Candidatus Scalinduaceae</taxon>
        <taxon>Candidatus Scalindua</taxon>
    </lineage>
</organism>
<dbReference type="AlphaFoldDB" id="A0A0B0EHM9"/>
<evidence type="ECO:0000313" key="3">
    <source>
        <dbReference type="EMBL" id="KHE92572.1"/>
    </source>
</evidence>